<evidence type="ECO:0000313" key="2">
    <source>
        <dbReference type="EMBL" id="RYC10952.1"/>
    </source>
</evidence>
<feature type="transmembrane region" description="Helical" evidence="1">
    <location>
        <begin position="37"/>
        <end position="62"/>
    </location>
</feature>
<feature type="transmembrane region" description="Helical" evidence="1">
    <location>
        <begin position="105"/>
        <end position="124"/>
    </location>
</feature>
<reference evidence="2 3" key="1">
    <citation type="submission" date="2019-01" db="EMBL/GenBank/DDBJ databases">
        <authorList>
            <person name="Deng T."/>
        </authorList>
    </citation>
    <scope>NUCLEOTIDE SEQUENCE [LARGE SCALE GENOMIC DNA]</scope>
    <source>
        <strain evidence="2 3">F8825</strain>
    </source>
</reference>
<sequence length="256" mass="26838">MSHFSATPLLAALLGGFWLSAALIVRSRGHIGGIELATVALWLCSLAVLGIAIAQLSVGGFFRKEGFFAVLPGFWVPMIPFAISGALLLGVPAFRRALWAIGAHLPARAMVLIHGLRIAAIGGVAKGFAGVLPASFALPVGIPDLLFGASALLVGVLWPKGGLSRRTLIVWNIIGIAVIVPSAPLLMQMGLPGPLYTFARAPDARVLFEFPLVLAPTLIVPLFIFTNAVHAAVLWNGMRGERPSTQTPSASTRSSI</sequence>
<dbReference type="OrthoDB" id="8457139at2"/>
<feature type="transmembrane region" description="Helical" evidence="1">
    <location>
        <begin position="6"/>
        <end position="25"/>
    </location>
</feature>
<feature type="transmembrane region" description="Helical" evidence="1">
    <location>
        <begin position="169"/>
        <end position="190"/>
    </location>
</feature>
<feature type="transmembrane region" description="Helical" evidence="1">
    <location>
        <begin position="74"/>
        <end position="93"/>
    </location>
</feature>
<gene>
    <name evidence="2" type="ORF">EUU22_15485</name>
</gene>
<evidence type="ECO:0000313" key="3">
    <source>
        <dbReference type="Proteomes" id="UP000291088"/>
    </source>
</evidence>
<feature type="transmembrane region" description="Helical" evidence="1">
    <location>
        <begin position="210"/>
        <end position="235"/>
    </location>
</feature>
<dbReference type="EMBL" id="SDVB01000248">
    <property type="protein sequence ID" value="RYC10952.1"/>
    <property type="molecule type" value="Genomic_DNA"/>
</dbReference>
<keyword evidence="1" id="KW-0472">Membrane</keyword>
<keyword evidence="1" id="KW-1133">Transmembrane helix</keyword>
<dbReference type="AlphaFoldDB" id="A0A4Q2SY95"/>
<protein>
    <submittedName>
        <fullName evidence="2">Uncharacterized protein</fullName>
    </submittedName>
</protein>
<name>A0A4Q2SY95_9HYPH</name>
<feature type="transmembrane region" description="Helical" evidence="1">
    <location>
        <begin position="136"/>
        <end position="157"/>
    </location>
</feature>
<keyword evidence="1" id="KW-0812">Transmembrane</keyword>
<accession>A0A4Q2SY95</accession>
<organism evidence="2 3">
    <name type="scientific">Ciceribacter ferrooxidans</name>
    <dbReference type="NCBI Taxonomy" id="2509717"/>
    <lineage>
        <taxon>Bacteria</taxon>
        <taxon>Pseudomonadati</taxon>
        <taxon>Pseudomonadota</taxon>
        <taxon>Alphaproteobacteria</taxon>
        <taxon>Hyphomicrobiales</taxon>
        <taxon>Rhizobiaceae</taxon>
        <taxon>Ciceribacter</taxon>
    </lineage>
</organism>
<dbReference type="Proteomes" id="UP000291088">
    <property type="component" value="Unassembled WGS sequence"/>
</dbReference>
<keyword evidence="3" id="KW-1185">Reference proteome</keyword>
<evidence type="ECO:0000256" key="1">
    <source>
        <dbReference type="SAM" id="Phobius"/>
    </source>
</evidence>
<proteinExistence type="predicted"/>
<comment type="caution">
    <text evidence="2">The sequence shown here is derived from an EMBL/GenBank/DDBJ whole genome shotgun (WGS) entry which is preliminary data.</text>
</comment>